<evidence type="ECO:0000313" key="2">
    <source>
        <dbReference type="Proteomes" id="UP000054248"/>
    </source>
</evidence>
<keyword evidence="2" id="KW-1185">Reference proteome</keyword>
<protein>
    <submittedName>
        <fullName evidence="1">Uncharacterized protein</fullName>
    </submittedName>
</protein>
<gene>
    <name evidence="1" type="ORF">M407DRAFT_22940</name>
</gene>
<reference evidence="2" key="2">
    <citation type="submission" date="2015-01" db="EMBL/GenBank/DDBJ databases">
        <title>Evolutionary Origins and Diversification of the Mycorrhizal Mutualists.</title>
        <authorList>
            <consortium name="DOE Joint Genome Institute"/>
            <consortium name="Mycorrhizal Genomics Consortium"/>
            <person name="Kohler A."/>
            <person name="Kuo A."/>
            <person name="Nagy L.G."/>
            <person name="Floudas D."/>
            <person name="Copeland A."/>
            <person name="Barry K.W."/>
            <person name="Cichocki N."/>
            <person name="Veneault-Fourrey C."/>
            <person name="LaButti K."/>
            <person name="Lindquist E.A."/>
            <person name="Lipzen A."/>
            <person name="Lundell T."/>
            <person name="Morin E."/>
            <person name="Murat C."/>
            <person name="Riley R."/>
            <person name="Ohm R."/>
            <person name="Sun H."/>
            <person name="Tunlid A."/>
            <person name="Henrissat B."/>
            <person name="Grigoriev I.V."/>
            <person name="Hibbett D.S."/>
            <person name="Martin F."/>
        </authorList>
    </citation>
    <scope>NUCLEOTIDE SEQUENCE [LARGE SCALE GENOMIC DNA]</scope>
    <source>
        <strain evidence="2">MUT 4182</strain>
    </source>
</reference>
<reference evidence="1 2" key="1">
    <citation type="submission" date="2014-04" db="EMBL/GenBank/DDBJ databases">
        <authorList>
            <consortium name="DOE Joint Genome Institute"/>
            <person name="Kuo A."/>
            <person name="Girlanda M."/>
            <person name="Perotto S."/>
            <person name="Kohler A."/>
            <person name="Nagy L.G."/>
            <person name="Floudas D."/>
            <person name="Copeland A."/>
            <person name="Barry K.W."/>
            <person name="Cichocki N."/>
            <person name="Veneault-Fourrey C."/>
            <person name="LaButti K."/>
            <person name="Lindquist E.A."/>
            <person name="Lipzen A."/>
            <person name="Lundell T."/>
            <person name="Morin E."/>
            <person name="Murat C."/>
            <person name="Sun H."/>
            <person name="Tunlid A."/>
            <person name="Henrissat B."/>
            <person name="Grigoriev I.V."/>
            <person name="Hibbett D.S."/>
            <person name="Martin F."/>
            <person name="Nordberg H.P."/>
            <person name="Cantor M.N."/>
            <person name="Hua S.X."/>
        </authorList>
    </citation>
    <scope>NUCLEOTIDE SEQUENCE [LARGE SCALE GENOMIC DNA]</scope>
    <source>
        <strain evidence="1 2">MUT 4182</strain>
    </source>
</reference>
<dbReference type="EMBL" id="KN823003">
    <property type="protein sequence ID" value="KIO27761.1"/>
    <property type="molecule type" value="Genomic_DNA"/>
</dbReference>
<name>A0A0C3QKB2_9AGAM</name>
<proteinExistence type="predicted"/>
<dbReference type="HOGENOM" id="CLU_2998199_0_0_1"/>
<sequence length="57" mass="6407">MSCSASAFNTSLWHQSQLSNPPPLQFTLLSSPNVFFNAFVRRCWLSPYLEPLLHGAP</sequence>
<evidence type="ECO:0000313" key="1">
    <source>
        <dbReference type="EMBL" id="KIO27761.1"/>
    </source>
</evidence>
<accession>A0A0C3QKB2</accession>
<organism evidence="1 2">
    <name type="scientific">Tulasnella calospora MUT 4182</name>
    <dbReference type="NCBI Taxonomy" id="1051891"/>
    <lineage>
        <taxon>Eukaryota</taxon>
        <taxon>Fungi</taxon>
        <taxon>Dikarya</taxon>
        <taxon>Basidiomycota</taxon>
        <taxon>Agaricomycotina</taxon>
        <taxon>Agaricomycetes</taxon>
        <taxon>Cantharellales</taxon>
        <taxon>Tulasnellaceae</taxon>
        <taxon>Tulasnella</taxon>
    </lineage>
</organism>
<dbReference type="Proteomes" id="UP000054248">
    <property type="component" value="Unassembled WGS sequence"/>
</dbReference>
<dbReference type="AlphaFoldDB" id="A0A0C3QKB2"/>